<reference evidence="1 2" key="1">
    <citation type="journal article" date="2012" name="J. Bacteriol.">
        <title>Genome Sequence of Galbibacter marinum Type Strain ck-I2-15.</title>
        <authorList>
            <person name="Lai Q."/>
            <person name="Li C."/>
            <person name="Shao Z."/>
        </authorList>
    </citation>
    <scope>NUCLEOTIDE SEQUENCE [LARGE SCALE GENOMIC DNA]</scope>
    <source>
        <strain evidence="2">ck-I2-15</strain>
    </source>
</reference>
<dbReference type="EMBL" id="AMSG01000021">
    <property type="protein sequence ID" value="EKF54419.1"/>
    <property type="molecule type" value="Genomic_DNA"/>
</dbReference>
<dbReference type="AlphaFoldDB" id="K2PSB9"/>
<dbReference type="Proteomes" id="UP000007364">
    <property type="component" value="Unassembled WGS sequence"/>
</dbReference>
<keyword evidence="2" id="KW-1185">Reference proteome</keyword>
<proteinExistence type="predicted"/>
<evidence type="ECO:0000313" key="1">
    <source>
        <dbReference type="EMBL" id="EKF54419.1"/>
    </source>
</evidence>
<sequence length="153" mass="18041">MANLLLKIDQMDAAYVDKVSDQIYEQQPFFLSVLLGYSKDISMVEVEEIMKVYFLIWEYFKLNQNLPKKKITQTMFEKAQQKIIQMLHYSEGEPESLRDQIYEVEFQNLKSKSLWAAVLFRFHNRPALMNLNSENKGIILVGILSFIQCFEAQ</sequence>
<protein>
    <submittedName>
        <fullName evidence="1">Uncharacterized protein</fullName>
    </submittedName>
</protein>
<evidence type="ECO:0000313" key="2">
    <source>
        <dbReference type="Proteomes" id="UP000007364"/>
    </source>
</evidence>
<accession>K2PSB9</accession>
<dbReference type="OrthoDB" id="1494343at2"/>
<gene>
    <name evidence="1" type="ORF">I215_12343</name>
</gene>
<dbReference type="eggNOG" id="ENOG5031IX8">
    <property type="taxonomic scope" value="Bacteria"/>
</dbReference>
<comment type="caution">
    <text evidence="1">The sequence shown here is derived from an EMBL/GenBank/DDBJ whole genome shotgun (WGS) entry which is preliminary data.</text>
</comment>
<name>K2PSB9_9FLAO</name>
<organism evidence="1 2">
    <name type="scientific">Galbibacter marinus</name>
    <dbReference type="NCBI Taxonomy" id="555500"/>
    <lineage>
        <taxon>Bacteria</taxon>
        <taxon>Pseudomonadati</taxon>
        <taxon>Bacteroidota</taxon>
        <taxon>Flavobacteriia</taxon>
        <taxon>Flavobacteriales</taxon>
        <taxon>Flavobacteriaceae</taxon>
        <taxon>Galbibacter</taxon>
    </lineage>
</organism>